<dbReference type="PIRSF" id="PIRSF007349">
    <property type="entry name" value="Tsp_L"/>
    <property type="match status" value="1"/>
</dbReference>
<reference evidence="4 5" key="1">
    <citation type="submission" date="2016-09" db="EMBL/GenBank/DDBJ databases">
        <title>Phylogenomics of Achromobacter.</title>
        <authorList>
            <person name="Jeukens J."/>
            <person name="Freschi L."/>
            <person name="Vincent A.T."/>
            <person name="Emond-Rheault J.-G."/>
            <person name="Kukavica-Ibrulj I."/>
            <person name="Charette S.J."/>
            <person name="Levesque R.C."/>
        </authorList>
    </citation>
    <scope>NUCLEOTIDE SEQUENCE [LARGE SCALE GENOMIC DNA]</scope>
    <source>
        <strain evidence="4 5">AUS488</strain>
    </source>
</reference>
<accession>A0A1R1JMF7</accession>
<name>A0A1R1JMF7_ALCXX</name>
<dbReference type="Pfam" id="PF04984">
    <property type="entry name" value="Phage_sheath_1"/>
    <property type="match status" value="1"/>
</dbReference>
<dbReference type="OrthoDB" id="5442644at2"/>
<evidence type="ECO:0000313" key="5">
    <source>
        <dbReference type="Proteomes" id="UP000187251"/>
    </source>
</evidence>
<evidence type="ECO:0000259" key="2">
    <source>
        <dbReference type="Pfam" id="PF04984"/>
    </source>
</evidence>
<comment type="similarity">
    <text evidence="1">Belongs to the myoviridae tail sheath protein family.</text>
</comment>
<gene>
    <name evidence="4" type="ORF">BIZ92_15225</name>
</gene>
<dbReference type="InterPro" id="IPR020287">
    <property type="entry name" value="Tail_sheath_C"/>
</dbReference>
<feature type="domain" description="Tail sheath protein C-terminal" evidence="3">
    <location>
        <begin position="377"/>
        <end position="489"/>
    </location>
</feature>
<proteinExistence type="inferred from homology"/>
<dbReference type="Proteomes" id="UP000187251">
    <property type="component" value="Unassembled WGS sequence"/>
</dbReference>
<organism evidence="4 5">
    <name type="scientific">Alcaligenes xylosoxydans xylosoxydans</name>
    <name type="common">Achromobacter xylosoxidans</name>
    <dbReference type="NCBI Taxonomy" id="85698"/>
    <lineage>
        <taxon>Bacteria</taxon>
        <taxon>Pseudomonadati</taxon>
        <taxon>Pseudomonadota</taxon>
        <taxon>Betaproteobacteria</taxon>
        <taxon>Burkholderiales</taxon>
        <taxon>Alcaligenaceae</taxon>
        <taxon>Achromobacter</taxon>
    </lineage>
</organism>
<comment type="caution">
    <text evidence="4">The sequence shown here is derived from an EMBL/GenBank/DDBJ whole genome shotgun (WGS) entry which is preliminary data.</text>
</comment>
<dbReference type="InterPro" id="IPR007067">
    <property type="entry name" value="Tail_sheath"/>
</dbReference>
<evidence type="ECO:0000256" key="1">
    <source>
        <dbReference type="ARBA" id="ARBA00008005"/>
    </source>
</evidence>
<dbReference type="AlphaFoldDB" id="A0A1R1JMF7"/>
<dbReference type="InterPro" id="IPR035089">
    <property type="entry name" value="Phage_sheath_subtilisin"/>
</dbReference>
<dbReference type="RefSeq" id="WP_076415471.1">
    <property type="nucleotide sequence ID" value="NZ_MJMN01000046.1"/>
</dbReference>
<evidence type="ECO:0000313" key="4">
    <source>
        <dbReference type="EMBL" id="OMG79345.1"/>
    </source>
</evidence>
<protein>
    <submittedName>
        <fullName evidence="4">Phage tail protein</fullName>
    </submittedName>
</protein>
<feature type="domain" description="Tail sheath protein subtilisin-like" evidence="2">
    <location>
        <begin position="206"/>
        <end position="368"/>
    </location>
</feature>
<evidence type="ECO:0000259" key="3">
    <source>
        <dbReference type="Pfam" id="PF17482"/>
    </source>
</evidence>
<sequence>MISFNQISNDNRVPLFYAEMDPSQANSGSTQLRRLIIAPANDDATGSLDLVIATQESEVRALAGVGSPLAEAYAQWRKGDPMGEVWVLPVRMEGSAAVGKVAITGAATEPGVLCFYVGDDRIQVTIINGMASNAVGAALASAINAKGLCVSAQSAVAGEVVEVSLTAKFKGLLGNDIRIGVNLRGAAGGERTPAGLALALTQPTQGAGAPDVDELLSKVGDAEFEFIFHTFTDPASLDSFKVWMDDVSGRWAWSKMLYGHAYTARRGTLGELVTAGRDRNDQHHTVHGFEMQTSAPCWKVGAAYVARQAVFISADPARPTQTGELVGISPPPAGKQFTMLERGSLLWSGIATSYSSVDAVRIERAITTYQRNAWGQPDDSYLDSETMHQSAYIIRFLKGRITSKYGRHKLANDGTRFGDGQAIVTPSIIRNELIAAYMELESRGIVENEEAFREHLIVERDNSNPNRVNILFPPDYVNQLRVVALLNQFRQQYPQSA</sequence>
<dbReference type="EMBL" id="MJMN01000046">
    <property type="protein sequence ID" value="OMG79345.1"/>
    <property type="molecule type" value="Genomic_DNA"/>
</dbReference>
<dbReference type="Pfam" id="PF17482">
    <property type="entry name" value="Phage_sheath_1C"/>
    <property type="match status" value="1"/>
</dbReference>